<sequence>LPTLQHYQPQTPYTLNLSTQTQQNLHHFPTLVSPPNDRSTLSI</sequence>
<evidence type="ECO:0000313" key="2">
    <source>
        <dbReference type="Proteomes" id="UP000663845"/>
    </source>
</evidence>
<comment type="caution">
    <text evidence="1">The sequence shown here is derived from an EMBL/GenBank/DDBJ whole genome shotgun (WGS) entry which is preliminary data.</text>
</comment>
<dbReference type="Proteomes" id="UP000663845">
    <property type="component" value="Unassembled WGS sequence"/>
</dbReference>
<organism evidence="1 2">
    <name type="scientific">Adineta steineri</name>
    <dbReference type="NCBI Taxonomy" id="433720"/>
    <lineage>
        <taxon>Eukaryota</taxon>
        <taxon>Metazoa</taxon>
        <taxon>Spiralia</taxon>
        <taxon>Gnathifera</taxon>
        <taxon>Rotifera</taxon>
        <taxon>Eurotatoria</taxon>
        <taxon>Bdelloidea</taxon>
        <taxon>Adinetida</taxon>
        <taxon>Adinetidae</taxon>
        <taxon>Adineta</taxon>
    </lineage>
</organism>
<proteinExistence type="predicted"/>
<dbReference type="AlphaFoldDB" id="A0A815X573"/>
<gene>
    <name evidence="1" type="ORF">JYZ213_LOCUS46246</name>
</gene>
<reference evidence="1" key="1">
    <citation type="submission" date="2021-02" db="EMBL/GenBank/DDBJ databases">
        <authorList>
            <person name="Nowell W R."/>
        </authorList>
    </citation>
    <scope>NUCLEOTIDE SEQUENCE</scope>
</reference>
<evidence type="ECO:0000313" key="1">
    <source>
        <dbReference type="EMBL" id="CAF1549985.1"/>
    </source>
</evidence>
<feature type="non-terminal residue" evidence="1">
    <location>
        <position position="43"/>
    </location>
</feature>
<dbReference type="EMBL" id="CAJNOG010005319">
    <property type="protein sequence ID" value="CAF1549985.1"/>
    <property type="molecule type" value="Genomic_DNA"/>
</dbReference>
<accession>A0A815X573</accession>
<protein>
    <submittedName>
        <fullName evidence="1">Uncharacterized protein</fullName>
    </submittedName>
</protein>
<feature type="non-terminal residue" evidence="1">
    <location>
        <position position="1"/>
    </location>
</feature>
<name>A0A815X573_9BILA</name>